<feature type="transmembrane region" description="Helical" evidence="1">
    <location>
        <begin position="267"/>
        <end position="285"/>
    </location>
</feature>
<feature type="transmembrane region" description="Helical" evidence="1">
    <location>
        <begin position="44"/>
        <end position="69"/>
    </location>
</feature>
<feature type="transmembrane region" description="Helical" evidence="1">
    <location>
        <begin position="159"/>
        <end position="177"/>
    </location>
</feature>
<dbReference type="EMBL" id="QFNN01000006">
    <property type="protein sequence ID" value="PZO91672.1"/>
    <property type="molecule type" value="Genomic_DNA"/>
</dbReference>
<protein>
    <recommendedName>
        <fullName evidence="2">Acyltransferase 3 domain-containing protein</fullName>
    </recommendedName>
</protein>
<dbReference type="GO" id="GO:0016747">
    <property type="term" value="F:acyltransferase activity, transferring groups other than amino-acyl groups"/>
    <property type="evidence" value="ECO:0007669"/>
    <property type="project" value="InterPro"/>
</dbReference>
<dbReference type="AlphaFoldDB" id="A0A2W5AEE1"/>
<organism evidence="3 4">
    <name type="scientific">Sphingomonas sanxanigenens</name>
    <dbReference type="NCBI Taxonomy" id="397260"/>
    <lineage>
        <taxon>Bacteria</taxon>
        <taxon>Pseudomonadati</taxon>
        <taxon>Pseudomonadota</taxon>
        <taxon>Alphaproteobacteria</taxon>
        <taxon>Sphingomonadales</taxon>
        <taxon>Sphingomonadaceae</taxon>
        <taxon>Sphingomonas</taxon>
    </lineage>
</organism>
<dbReference type="GO" id="GO:0000271">
    <property type="term" value="P:polysaccharide biosynthetic process"/>
    <property type="evidence" value="ECO:0007669"/>
    <property type="project" value="TreeGrafter"/>
</dbReference>
<proteinExistence type="predicted"/>
<evidence type="ECO:0000256" key="1">
    <source>
        <dbReference type="SAM" id="Phobius"/>
    </source>
</evidence>
<keyword evidence="1" id="KW-1133">Transmembrane helix</keyword>
<feature type="domain" description="Acyltransferase 3" evidence="2">
    <location>
        <begin position="16"/>
        <end position="335"/>
    </location>
</feature>
<feature type="transmembrane region" description="Helical" evidence="1">
    <location>
        <begin position="184"/>
        <end position="205"/>
    </location>
</feature>
<accession>A0A2W5AEE1</accession>
<dbReference type="PANTHER" id="PTHR23028:SF53">
    <property type="entry name" value="ACYL_TRANSF_3 DOMAIN-CONTAINING PROTEIN"/>
    <property type="match status" value="1"/>
</dbReference>
<evidence type="ECO:0000313" key="3">
    <source>
        <dbReference type="EMBL" id="PZO91672.1"/>
    </source>
</evidence>
<reference evidence="3 4" key="1">
    <citation type="submission" date="2017-08" db="EMBL/GenBank/DDBJ databases">
        <title>Infants hospitalized years apart are colonized by the same room-sourced microbial strains.</title>
        <authorList>
            <person name="Brooks B."/>
            <person name="Olm M.R."/>
            <person name="Firek B.A."/>
            <person name="Baker R."/>
            <person name="Thomas B.C."/>
            <person name="Morowitz M.J."/>
            <person name="Banfield J.F."/>
        </authorList>
    </citation>
    <scope>NUCLEOTIDE SEQUENCE [LARGE SCALE GENOMIC DNA]</scope>
    <source>
        <strain evidence="3">S2_018_000_R2_101</strain>
    </source>
</reference>
<evidence type="ECO:0000313" key="4">
    <source>
        <dbReference type="Proteomes" id="UP000249066"/>
    </source>
</evidence>
<feature type="transmembrane region" description="Helical" evidence="1">
    <location>
        <begin position="21"/>
        <end position="38"/>
    </location>
</feature>
<keyword evidence="1" id="KW-0812">Transmembrane</keyword>
<dbReference type="GO" id="GO:0016020">
    <property type="term" value="C:membrane"/>
    <property type="evidence" value="ECO:0007669"/>
    <property type="project" value="TreeGrafter"/>
</dbReference>
<gene>
    <name evidence="3" type="ORF">DI623_02525</name>
</gene>
<dbReference type="InterPro" id="IPR002656">
    <property type="entry name" value="Acyl_transf_3_dom"/>
</dbReference>
<feature type="transmembrane region" description="Helical" evidence="1">
    <location>
        <begin position="322"/>
        <end position="343"/>
    </location>
</feature>
<dbReference type="Proteomes" id="UP000249066">
    <property type="component" value="Unassembled WGS sequence"/>
</dbReference>
<comment type="caution">
    <text evidence="3">The sequence shown here is derived from an EMBL/GenBank/DDBJ whole genome shotgun (WGS) entry which is preliminary data.</text>
</comment>
<feature type="transmembrane region" description="Helical" evidence="1">
    <location>
        <begin position="89"/>
        <end position="112"/>
    </location>
</feature>
<evidence type="ECO:0000259" key="2">
    <source>
        <dbReference type="Pfam" id="PF01757"/>
    </source>
</evidence>
<sequence length="380" mass="41955">MMRIGDHYLRPNANNLTITRLILAASVIYSHCFSLFVPGDYDDLMWLIGAPISNYAVDGFFALSGFLVYRSLAQNGAVGRFLMARLTRLWPGLAVMLLLTVIVGAFLSTASLRDYLLGRETLRFIAGNLSLVRAEYLLTDVWCNGELCSANGSLWTLPWEARCYVVLAVLALVGLANRTAMLRLILPASLVFAVLWDVPAVAAWVEAHLGQGVAHNLANWDRLWTAFAIGIAAYEFRHRIPLSWFILAALTALTIIVYRVAPGAALHVRELCIAYAALCIGFLTARTRAISASWPDYSYGMYIYAFPVMMLAQGLFGFASPYTLGLANLLLTIPFAAASWHFVEKPALDWLRRRQRTAYAARVEPDDVTLKPAEGPGTQG</sequence>
<keyword evidence="1" id="KW-0472">Membrane</keyword>
<feature type="transmembrane region" description="Helical" evidence="1">
    <location>
        <begin position="241"/>
        <end position="261"/>
    </location>
</feature>
<dbReference type="PANTHER" id="PTHR23028">
    <property type="entry name" value="ACETYLTRANSFERASE"/>
    <property type="match status" value="1"/>
</dbReference>
<feature type="transmembrane region" description="Helical" evidence="1">
    <location>
        <begin position="297"/>
        <end position="316"/>
    </location>
</feature>
<name>A0A2W5AEE1_9SPHN</name>
<dbReference type="InterPro" id="IPR050879">
    <property type="entry name" value="Acyltransferase_3"/>
</dbReference>
<dbReference type="Pfam" id="PF01757">
    <property type="entry name" value="Acyl_transf_3"/>
    <property type="match status" value="1"/>
</dbReference>